<name>A0A074V7P7_9NEIS</name>
<evidence type="ECO:0000259" key="2">
    <source>
        <dbReference type="Pfam" id="PF03724"/>
    </source>
</evidence>
<keyword evidence="3" id="KW-0346">Stress response</keyword>
<dbReference type="InterPro" id="IPR038670">
    <property type="entry name" value="HslJ-like_sf"/>
</dbReference>
<keyword evidence="1" id="KW-0732">Signal</keyword>
<dbReference type="InterPro" id="IPR005184">
    <property type="entry name" value="DUF306_Meta_HslJ"/>
</dbReference>
<feature type="chain" id="PRO_5001701911" evidence="1">
    <location>
        <begin position="24"/>
        <end position="144"/>
    </location>
</feature>
<dbReference type="EMBL" id="AVQL01000415">
    <property type="protein sequence ID" value="KEQ01458.1"/>
    <property type="molecule type" value="Genomic_DNA"/>
</dbReference>
<comment type="caution">
    <text evidence="3">The sequence shown here is derived from an EMBL/GenBank/DDBJ whole genome shotgun (WGS) entry which is preliminary data.</text>
</comment>
<dbReference type="Pfam" id="PF03724">
    <property type="entry name" value="META"/>
    <property type="match status" value="1"/>
</dbReference>
<feature type="signal peptide" evidence="1">
    <location>
        <begin position="1"/>
        <end position="23"/>
    </location>
</feature>
<sequence length="144" mass="16550">MKKLTFFLGCMAVLLITNACAFADKPDTRFLSGNWEIRSLNGEPTPDTSSRIRFDPNTHQYFAYFGCNHINGTYRDYRHTLRLSKPFGITKLCANIEDERTGTGTLGFVKSWRIINDTTGVRLQLLDKHRYVRLEARLIKNTAN</sequence>
<dbReference type="AlphaFoldDB" id="A0A074V7P7"/>
<dbReference type="Gene3D" id="2.40.128.270">
    <property type="match status" value="1"/>
</dbReference>
<dbReference type="Proteomes" id="UP000027644">
    <property type="component" value="Unassembled WGS sequence"/>
</dbReference>
<gene>
    <name evidence="3" type="ORF">SASC598J21_007650</name>
</gene>
<organism evidence="3 4">
    <name type="scientific">Snodgrassella alvi SCGC AB-598-J21</name>
    <dbReference type="NCBI Taxonomy" id="1385367"/>
    <lineage>
        <taxon>Bacteria</taxon>
        <taxon>Pseudomonadati</taxon>
        <taxon>Pseudomonadota</taxon>
        <taxon>Betaproteobacteria</taxon>
        <taxon>Neisseriales</taxon>
        <taxon>Neisseriaceae</taxon>
        <taxon>Snodgrassella</taxon>
    </lineage>
</organism>
<evidence type="ECO:0000313" key="4">
    <source>
        <dbReference type="Proteomes" id="UP000027644"/>
    </source>
</evidence>
<proteinExistence type="predicted"/>
<feature type="domain" description="DUF306" evidence="2">
    <location>
        <begin position="32"/>
        <end position="133"/>
    </location>
</feature>
<protein>
    <submittedName>
        <fullName evidence="3">Heat shock protein</fullName>
    </submittedName>
</protein>
<accession>A0A074V7P7</accession>
<reference evidence="3 4" key="1">
    <citation type="journal article" date="2014" name="PLoS Genet.">
        <title>Hidden diversity in honey bee gut symbionts detected by single-cell genomics.</title>
        <authorList>
            <person name="Engel P."/>
            <person name="Stepanauskas R."/>
            <person name="Moran N."/>
        </authorList>
    </citation>
    <scope>NUCLEOTIDE SEQUENCE [LARGE SCALE GENOMIC DNA]</scope>
    <source>
        <strain evidence="3 4">SCGC AB-598-J21</strain>
    </source>
</reference>
<evidence type="ECO:0000313" key="3">
    <source>
        <dbReference type="EMBL" id="KEQ01458.1"/>
    </source>
</evidence>
<evidence type="ECO:0000256" key="1">
    <source>
        <dbReference type="SAM" id="SignalP"/>
    </source>
</evidence>